<name>A0A078A175_STYLE</name>
<dbReference type="Proteomes" id="UP000039865">
    <property type="component" value="Unassembled WGS sequence"/>
</dbReference>
<feature type="transmembrane region" description="Helical" evidence="7">
    <location>
        <begin position="21"/>
        <end position="45"/>
    </location>
</feature>
<feature type="transmembrane region" description="Helical" evidence="7">
    <location>
        <begin position="65"/>
        <end position="85"/>
    </location>
</feature>
<dbReference type="CDD" id="cd00082">
    <property type="entry name" value="HisKA"/>
    <property type="match status" value="1"/>
</dbReference>
<dbReference type="EC" id="2.7.13.3" evidence="2"/>
<evidence type="ECO:0000259" key="8">
    <source>
        <dbReference type="PROSITE" id="PS50109"/>
    </source>
</evidence>
<dbReference type="Gene3D" id="3.30.565.10">
    <property type="entry name" value="Histidine kinase-like ATPase, C-terminal domain"/>
    <property type="match status" value="1"/>
</dbReference>
<evidence type="ECO:0000256" key="1">
    <source>
        <dbReference type="ARBA" id="ARBA00000085"/>
    </source>
</evidence>
<feature type="transmembrane region" description="Helical" evidence="7">
    <location>
        <begin position="123"/>
        <end position="143"/>
    </location>
</feature>
<comment type="catalytic activity">
    <reaction evidence="1">
        <text>ATP + protein L-histidine = ADP + protein N-phospho-L-histidine.</text>
        <dbReference type="EC" id="2.7.13.3"/>
    </reaction>
</comment>
<dbReference type="Pfam" id="PF02518">
    <property type="entry name" value="HATPase_c"/>
    <property type="match status" value="1"/>
</dbReference>
<dbReference type="AlphaFoldDB" id="A0A078A175"/>
<dbReference type="PRINTS" id="PR00344">
    <property type="entry name" value="BCTRLSENSOR"/>
</dbReference>
<gene>
    <name evidence="9" type="primary">Contig5621.g6017</name>
    <name evidence="9" type="ORF">STYLEM_4592</name>
</gene>
<dbReference type="PANTHER" id="PTHR43047:SF72">
    <property type="entry name" value="OSMOSENSING HISTIDINE PROTEIN KINASE SLN1"/>
    <property type="match status" value="1"/>
</dbReference>
<dbReference type="InterPro" id="IPR005467">
    <property type="entry name" value="His_kinase_dom"/>
</dbReference>
<dbReference type="SUPFAM" id="SSF55874">
    <property type="entry name" value="ATPase domain of HSP90 chaperone/DNA topoisomerase II/histidine kinase"/>
    <property type="match status" value="1"/>
</dbReference>
<dbReference type="SMART" id="SM00388">
    <property type="entry name" value="HisKA"/>
    <property type="match status" value="1"/>
</dbReference>
<keyword evidence="4" id="KW-0808">Transferase</keyword>
<keyword evidence="7" id="KW-0472">Membrane</keyword>
<proteinExistence type="predicted"/>
<dbReference type="SUPFAM" id="SSF47384">
    <property type="entry name" value="Homodimeric domain of signal transducing histidine kinase"/>
    <property type="match status" value="1"/>
</dbReference>
<keyword evidence="7" id="KW-0812">Transmembrane</keyword>
<evidence type="ECO:0000256" key="3">
    <source>
        <dbReference type="ARBA" id="ARBA00022553"/>
    </source>
</evidence>
<feature type="transmembrane region" description="Helical" evidence="7">
    <location>
        <begin position="183"/>
        <end position="204"/>
    </location>
</feature>
<dbReference type="GO" id="GO:0000155">
    <property type="term" value="F:phosphorelay sensor kinase activity"/>
    <property type="evidence" value="ECO:0007669"/>
    <property type="project" value="InterPro"/>
</dbReference>
<keyword evidence="3" id="KW-0597">Phosphoprotein</keyword>
<evidence type="ECO:0000256" key="4">
    <source>
        <dbReference type="ARBA" id="ARBA00022679"/>
    </source>
</evidence>
<dbReference type="InParanoid" id="A0A078A175"/>
<dbReference type="SMART" id="SM00387">
    <property type="entry name" value="HATPase_c"/>
    <property type="match status" value="1"/>
</dbReference>
<protein>
    <recommendedName>
        <fullName evidence="2">histidine kinase</fullName>
        <ecNumber evidence="2">2.7.13.3</ecNumber>
    </recommendedName>
</protein>
<dbReference type="PROSITE" id="PS50109">
    <property type="entry name" value="HIS_KIN"/>
    <property type="match status" value="1"/>
</dbReference>
<accession>A0A078A175</accession>
<reference evidence="9 10" key="1">
    <citation type="submission" date="2014-06" db="EMBL/GenBank/DDBJ databases">
        <authorList>
            <person name="Swart Estienne"/>
        </authorList>
    </citation>
    <scope>NUCLEOTIDE SEQUENCE [LARGE SCALE GENOMIC DNA]</scope>
    <source>
        <strain evidence="9 10">130c</strain>
    </source>
</reference>
<dbReference type="Gene3D" id="1.10.287.130">
    <property type="match status" value="1"/>
</dbReference>
<organism evidence="9 10">
    <name type="scientific">Stylonychia lemnae</name>
    <name type="common">Ciliate</name>
    <dbReference type="NCBI Taxonomy" id="5949"/>
    <lineage>
        <taxon>Eukaryota</taxon>
        <taxon>Sar</taxon>
        <taxon>Alveolata</taxon>
        <taxon>Ciliophora</taxon>
        <taxon>Intramacronucleata</taxon>
        <taxon>Spirotrichea</taxon>
        <taxon>Stichotrichia</taxon>
        <taxon>Sporadotrichida</taxon>
        <taxon>Oxytrichidae</taxon>
        <taxon>Stylonychinae</taxon>
        <taxon>Stylonychia</taxon>
    </lineage>
</organism>
<sequence>MSQVPKFAKGKYFDKSTQQTLILVNSLLCAIISIRIWGCVTSIYTEYSANMKFSWYDSNEIVTNLVIAIIGTFLQLLFTIITAYVHKLRIYLRFSAEVGILLQALSFPIHLNDNNSQMFIQNSTFHFASIFIISFQTMFKKVYYRKTLYKKSLPFMVIYLSAHAHIFCRCFQSKAVEIYSDGAINILVFTLSISLCIGISSYIVQVMRLSSYIHKSQKSKRLKLDYRNVIENFPQGLIISNSDGKVHFINNHLQHFIDYDLSYSEMKRQESLDSKIFKRYCFQNAESNISLPHKKDADSDLNMMSLLDILKDESIEDSQKIFFDVIMTENVQLHQATDSTQTGDDCLTVEIQKVQVQFSNQQAQLIIIRNITSILSYEKQKNDQKYLELLLATVSHEMLTPLNSMIGLTSVLKKKFDIKTQTQLINGFVVDTTTFSNFNATNNQDNMKPNSSYKSNSLQRAMIDDPSYMIRVINNSAVLLQYLVLDFVDLMKIIKGQLHLNYQQSQLQKTCFDVIELFHAQMQMKNLTCKFLVTDQTPMELYFDTKKYQQVLLNIIQNAIKFTNQGGFDIFLDYIRSETCKEYDCGTLVTQVRDTGIGISDTIQKQLFQIFGNLKRVSEDSIIRTQGIGLGLSICKELAQFLGGSIKCESDIGAGTKMTFSIISKCKKCIDSQKMLAEKKLLDHQGESDHNQEFKNQEIQNSFVDAFQIQENNQLLDVSKLNERVAQKQRRNSFSPMKRVLNQSKFVTKMVFGNESVSDLQELAKLKQVKTGKIKFNQTNDPQNNVYNNANFKSTSMAYAYMMNNEHSKTSTDYSRFVMPHNIITEDYLTPSDMPTLGFGQSYGLDGLKIDKTNSEKIVDNSSHRPSFSQTMKIQVNGGQHVQSKFRPDGLDVQRNKNHFYDNHHNQTNPDLINHNNLHDQQALMDFRDIQSPAFNINLLGNNLKNISAQENSLIHNSTQSPRFSNCEMSERGANEIKLEFKNVDDYQFKVSDNNLMNLKKDIEYNQPITRKFRSAIFKDPNCEEAEFETQQALHKKQLTFQIQELIDNGDRNKKKSSDQVSSNHKFTFYQDSKSRQNQSNQIDTQKVQITIIDNEDNKEQNELIQEKNRKSALVQLKY</sequence>
<evidence type="ECO:0000256" key="5">
    <source>
        <dbReference type="ARBA" id="ARBA00022777"/>
    </source>
</evidence>
<dbReference type="InterPro" id="IPR036890">
    <property type="entry name" value="HATPase_C_sf"/>
</dbReference>
<dbReference type="GO" id="GO:0009927">
    <property type="term" value="F:histidine phosphotransfer kinase activity"/>
    <property type="evidence" value="ECO:0007669"/>
    <property type="project" value="TreeGrafter"/>
</dbReference>
<evidence type="ECO:0000256" key="2">
    <source>
        <dbReference type="ARBA" id="ARBA00012438"/>
    </source>
</evidence>
<dbReference type="PANTHER" id="PTHR43047">
    <property type="entry name" value="TWO-COMPONENT HISTIDINE PROTEIN KINASE"/>
    <property type="match status" value="1"/>
</dbReference>
<dbReference type="InterPro" id="IPR003661">
    <property type="entry name" value="HisK_dim/P_dom"/>
</dbReference>
<dbReference type="OrthoDB" id="10266508at2759"/>
<feature type="compositionally biased region" description="Polar residues" evidence="6">
    <location>
        <begin position="1059"/>
        <end position="1083"/>
    </location>
</feature>
<dbReference type="GO" id="GO:0005886">
    <property type="term" value="C:plasma membrane"/>
    <property type="evidence" value="ECO:0007669"/>
    <property type="project" value="TreeGrafter"/>
</dbReference>
<keyword evidence="5 9" id="KW-0418">Kinase</keyword>
<dbReference type="InterPro" id="IPR003594">
    <property type="entry name" value="HATPase_dom"/>
</dbReference>
<evidence type="ECO:0000313" key="10">
    <source>
        <dbReference type="Proteomes" id="UP000039865"/>
    </source>
</evidence>
<evidence type="ECO:0000313" key="9">
    <source>
        <dbReference type="EMBL" id="CDW75602.1"/>
    </source>
</evidence>
<keyword evidence="7" id="KW-1133">Transmembrane helix</keyword>
<dbReference type="EMBL" id="CCKQ01004440">
    <property type="protein sequence ID" value="CDW75602.1"/>
    <property type="molecule type" value="Genomic_DNA"/>
</dbReference>
<feature type="compositionally biased region" description="Basic and acidic residues" evidence="6">
    <location>
        <begin position="1049"/>
        <end position="1058"/>
    </location>
</feature>
<keyword evidence="10" id="KW-1185">Reference proteome</keyword>
<evidence type="ECO:0000256" key="7">
    <source>
        <dbReference type="SAM" id="Phobius"/>
    </source>
</evidence>
<dbReference type="InterPro" id="IPR036097">
    <property type="entry name" value="HisK_dim/P_sf"/>
</dbReference>
<feature type="transmembrane region" description="Helical" evidence="7">
    <location>
        <begin position="92"/>
        <end position="111"/>
    </location>
</feature>
<feature type="region of interest" description="Disordered" evidence="6">
    <location>
        <begin position="1048"/>
        <end position="1083"/>
    </location>
</feature>
<dbReference type="InterPro" id="IPR004358">
    <property type="entry name" value="Sig_transdc_His_kin-like_C"/>
</dbReference>
<evidence type="ECO:0000256" key="6">
    <source>
        <dbReference type="SAM" id="MobiDB-lite"/>
    </source>
</evidence>
<feature type="domain" description="Histidine kinase" evidence="8">
    <location>
        <begin position="393"/>
        <end position="666"/>
    </location>
</feature>